<dbReference type="PROSITE" id="PS50112">
    <property type="entry name" value="PAS"/>
    <property type="match status" value="2"/>
</dbReference>
<comment type="catalytic activity">
    <reaction evidence="1">
        <text>ATP + protein L-histidine = ADP + protein N-phospho-L-histidine.</text>
        <dbReference type="EC" id="2.7.13.3"/>
    </reaction>
</comment>
<dbReference type="Gene3D" id="3.40.50.2300">
    <property type="match status" value="1"/>
</dbReference>
<feature type="domain" description="PAC" evidence="11">
    <location>
        <begin position="762"/>
        <end position="815"/>
    </location>
</feature>
<dbReference type="InterPro" id="IPR013656">
    <property type="entry name" value="PAS_4"/>
</dbReference>
<dbReference type="InterPro" id="IPR036097">
    <property type="entry name" value="HisK_dim/P_sf"/>
</dbReference>
<evidence type="ECO:0000313" key="13">
    <source>
        <dbReference type="Proteomes" id="UP001208938"/>
    </source>
</evidence>
<dbReference type="PROSITE" id="PS50113">
    <property type="entry name" value="PAC"/>
    <property type="match status" value="4"/>
</dbReference>
<feature type="modified residue" description="4-aspartylphosphate" evidence="6">
    <location>
        <position position="1273"/>
    </location>
</feature>
<dbReference type="SUPFAM" id="SSF55874">
    <property type="entry name" value="ATPase domain of HSP90 chaperone/DNA topoisomerase II/histidine kinase"/>
    <property type="match status" value="1"/>
</dbReference>
<feature type="domain" description="PAC" evidence="11">
    <location>
        <begin position="638"/>
        <end position="691"/>
    </location>
</feature>
<dbReference type="Gene3D" id="1.10.287.130">
    <property type="match status" value="1"/>
</dbReference>
<dbReference type="SMART" id="SM00086">
    <property type="entry name" value="PAC"/>
    <property type="match status" value="4"/>
</dbReference>
<dbReference type="PROSITE" id="PS50109">
    <property type="entry name" value="HIS_KIN"/>
    <property type="match status" value="1"/>
</dbReference>
<reference evidence="12 13" key="1">
    <citation type="submission" date="2022-10" db="EMBL/GenBank/DDBJ databases">
        <title>Pararhodobacter sp. nov., isolated from marine algae.</title>
        <authorList>
            <person name="Choi B.J."/>
            <person name="Kim J.M."/>
            <person name="Lee J.K."/>
            <person name="Choi D.G."/>
            <person name="Jeon C.O."/>
        </authorList>
    </citation>
    <scope>NUCLEOTIDE SEQUENCE [LARGE SCALE GENOMIC DNA]</scope>
    <source>
        <strain evidence="12 13">ZQ420</strain>
    </source>
</reference>
<dbReference type="SMART" id="SM00388">
    <property type="entry name" value="HisKA"/>
    <property type="match status" value="1"/>
</dbReference>
<dbReference type="PANTHER" id="PTHR43047:SF72">
    <property type="entry name" value="OSMOSENSING HISTIDINE PROTEIN KINASE SLN1"/>
    <property type="match status" value="1"/>
</dbReference>
<feature type="domain" description="PAS" evidence="10">
    <location>
        <begin position="685"/>
        <end position="758"/>
    </location>
</feature>
<keyword evidence="3 6" id="KW-0597">Phosphoprotein</keyword>
<name>A0ABT3GZV3_9RHOB</name>
<dbReference type="Gene3D" id="3.30.450.40">
    <property type="match status" value="1"/>
</dbReference>
<dbReference type="PANTHER" id="PTHR43047">
    <property type="entry name" value="TWO-COMPONENT HISTIDINE PROTEIN KINASE"/>
    <property type="match status" value="1"/>
</dbReference>
<dbReference type="InterPro" id="IPR013655">
    <property type="entry name" value="PAS_fold_3"/>
</dbReference>
<dbReference type="Pfam" id="PF00072">
    <property type="entry name" value="Response_reg"/>
    <property type="match status" value="1"/>
</dbReference>
<dbReference type="Pfam" id="PF01590">
    <property type="entry name" value="GAF"/>
    <property type="match status" value="1"/>
</dbReference>
<evidence type="ECO:0000259" key="10">
    <source>
        <dbReference type="PROSITE" id="PS50112"/>
    </source>
</evidence>
<dbReference type="SUPFAM" id="SSF47384">
    <property type="entry name" value="Homodimeric domain of signal transducing histidine kinase"/>
    <property type="match status" value="1"/>
</dbReference>
<dbReference type="NCBIfam" id="TIGR00229">
    <property type="entry name" value="sensory_box"/>
    <property type="match status" value="3"/>
</dbReference>
<dbReference type="InterPro" id="IPR029016">
    <property type="entry name" value="GAF-like_dom_sf"/>
</dbReference>
<keyword evidence="4" id="KW-0808">Transferase</keyword>
<dbReference type="SUPFAM" id="SSF52172">
    <property type="entry name" value="CheY-like"/>
    <property type="match status" value="1"/>
</dbReference>
<gene>
    <name evidence="12" type="ORF">OKW52_12645</name>
</gene>
<feature type="coiled-coil region" evidence="7">
    <location>
        <begin position="813"/>
        <end position="840"/>
    </location>
</feature>
<feature type="domain" description="PAC" evidence="11">
    <location>
        <begin position="907"/>
        <end position="960"/>
    </location>
</feature>
<dbReference type="Pfam" id="PF00512">
    <property type="entry name" value="HisKA"/>
    <property type="match status" value="1"/>
</dbReference>
<keyword evidence="13" id="KW-1185">Reference proteome</keyword>
<keyword evidence="7" id="KW-0175">Coiled coil</keyword>
<dbReference type="SMART" id="SM00091">
    <property type="entry name" value="PAS"/>
    <property type="match status" value="6"/>
</dbReference>
<dbReference type="InterPro" id="IPR003018">
    <property type="entry name" value="GAF"/>
</dbReference>
<dbReference type="InterPro" id="IPR011006">
    <property type="entry name" value="CheY-like_superfamily"/>
</dbReference>
<evidence type="ECO:0000259" key="8">
    <source>
        <dbReference type="PROSITE" id="PS50109"/>
    </source>
</evidence>
<evidence type="ECO:0000256" key="6">
    <source>
        <dbReference type="PROSITE-ProRule" id="PRU00169"/>
    </source>
</evidence>
<feature type="domain" description="Histidine kinase" evidence="8">
    <location>
        <begin position="971"/>
        <end position="1190"/>
    </location>
</feature>
<dbReference type="Gene3D" id="3.30.450.20">
    <property type="entry name" value="PAS domain"/>
    <property type="match status" value="6"/>
</dbReference>
<evidence type="ECO:0000256" key="7">
    <source>
        <dbReference type="SAM" id="Coils"/>
    </source>
</evidence>
<evidence type="ECO:0000256" key="3">
    <source>
        <dbReference type="ARBA" id="ARBA00022553"/>
    </source>
</evidence>
<dbReference type="InterPro" id="IPR035965">
    <property type="entry name" value="PAS-like_dom_sf"/>
</dbReference>
<sequence>MDDGSRQSSPSHRSPDTAQELVIDALGQLLRSSPGDLDATITQILQRLCVMARADCGVLYQPQGTGWCASHGPLQDGAVVPLECLVRDPDAFAAGEAMALQDVGSLPAGPLRTALEVRGIRSSVVIPMLQDATLSGLIALDYIQQPSCGSTRDLWLIQSLADGILAALGRRRTECELQASRSEQASTLERLRATLAATPELVLEMDADGTCIDFHCGSPELLAVSPSSTLGQALEDSVPAAVAKLQRDAMARARVEGTAAVPRYSIDHADKTRWYDTIISHRTKGSGQYGYVFRIRDVTEDHQREAENAMLIEISRSMTNLVMVLDEDLNVIWANPAMEKRSGWALEELRGGSVSTFLDPLADEATMDRIRDAMRARVTYTTDLLRHDRKGAPYWVDVTVQPMQDREGMPQGFLIIENDITALKRHEADLERTIAQGRQSHDRLHAAIESLQDGFSYYDADDRLVLCNERYRQSTPRTAAMLKPGVRFEDVVRAGLNHGEFPDAVGDEDAWLAERMEKHRLPYNRMELLLKDGRYVRVFERQTPEGGRVSLRVDVTAMKEAEQRMNDIIVGAGVGTWDLDLLRSETTINEHWRSMLGWSGPFDHVLTRENWVAPFHPDDNDMMREHLRAVINGTRDAVELEVRLRHANGHWVHVLVRGRISARDHEGNPLRISGLGFDMTGRRHAEERLRAILESSSVATWQLDCETGRVLIDEQYAAMIGYHLDELVPWTRDKFDALVHPDDLPQLRSGVSKIYGADTANVGHEFRIRHRDGRWVWVMSHIRVQRWTSPGVPAEETGIHIDITERKMREAALADAKLRLEEALEARRESEQRYSDIAEASDEWFWEVAPGRKITHLTAGFERTTGIPVDRILNRGLDELGVTPGSDSALGDWERLARNVMARDKLTDFVFRLRPGRNADAIWLRISGAPFYNAAGQYAGYRGVGTNVSALIAATEKAEAASHAKSRFLANMSHELRTPLTGVLGMAELLGETEVAPYQRDMINTIRDSGEGLLAILNDILDLAKIEAGKMMIEHQPFSPTELLGRVRALFLPRAEAGGLALRIHVDPDCQAPRMGDANRLLQVLNNLVGNALKFTESGSIDVSVRPDPIAKDSLRFEVRDTGIGMSPEQTAKVFEEFEQAETSTARRYGGTGLGLSITRKLAVLMGGSITLDSVAGQGTHLVMTVPAPRLSDDDKAGAVLHVGGVGMAGGASQQPGIDFTGMRMLVADDNHTNRRILESMLGALGISVTLAEDGQDACDKFLPGAFDVILLDISMPGLDGTGALAAIRMREAEAGIVPVPALAVTANAMQHQIDEYLAAGFTGHVAKPFRRETLTRALTLAVAG</sequence>
<dbReference type="SUPFAM" id="SSF55781">
    <property type="entry name" value="GAF domain-like"/>
    <property type="match status" value="1"/>
</dbReference>
<dbReference type="InterPro" id="IPR003594">
    <property type="entry name" value="HATPase_dom"/>
</dbReference>
<dbReference type="InterPro" id="IPR004358">
    <property type="entry name" value="Sig_transdc_His_kin-like_C"/>
</dbReference>
<evidence type="ECO:0000313" key="12">
    <source>
        <dbReference type="EMBL" id="MCW1933080.1"/>
    </source>
</evidence>
<dbReference type="CDD" id="cd16922">
    <property type="entry name" value="HATPase_EvgS-ArcB-TorS-like"/>
    <property type="match status" value="1"/>
</dbReference>
<evidence type="ECO:0000256" key="5">
    <source>
        <dbReference type="ARBA" id="ARBA00022777"/>
    </source>
</evidence>
<dbReference type="CDD" id="cd00082">
    <property type="entry name" value="HisKA"/>
    <property type="match status" value="1"/>
</dbReference>
<dbReference type="InterPro" id="IPR003661">
    <property type="entry name" value="HisK_dim/P_dom"/>
</dbReference>
<dbReference type="RefSeq" id="WP_264506029.1">
    <property type="nucleotide sequence ID" value="NZ_JAPDFL010000001.1"/>
</dbReference>
<protein>
    <recommendedName>
        <fullName evidence="2">histidine kinase</fullName>
        <ecNumber evidence="2">2.7.13.3</ecNumber>
    </recommendedName>
</protein>
<evidence type="ECO:0000259" key="11">
    <source>
        <dbReference type="PROSITE" id="PS50113"/>
    </source>
</evidence>
<comment type="caution">
    <text evidence="12">The sequence shown here is derived from an EMBL/GenBank/DDBJ whole genome shotgun (WGS) entry which is preliminary data.</text>
</comment>
<dbReference type="Pfam" id="PF12860">
    <property type="entry name" value="PAS_7"/>
    <property type="match status" value="1"/>
</dbReference>
<evidence type="ECO:0000256" key="1">
    <source>
        <dbReference type="ARBA" id="ARBA00000085"/>
    </source>
</evidence>
<dbReference type="Proteomes" id="UP001208938">
    <property type="component" value="Unassembled WGS sequence"/>
</dbReference>
<dbReference type="Gene3D" id="3.30.565.10">
    <property type="entry name" value="Histidine kinase-like ATPase, C-terminal domain"/>
    <property type="match status" value="1"/>
</dbReference>
<feature type="domain" description="PAS" evidence="10">
    <location>
        <begin position="304"/>
        <end position="377"/>
    </location>
</feature>
<dbReference type="SMART" id="SM00448">
    <property type="entry name" value="REC"/>
    <property type="match status" value="1"/>
</dbReference>
<dbReference type="EMBL" id="JAPDFL010000001">
    <property type="protein sequence ID" value="MCW1933080.1"/>
    <property type="molecule type" value="Genomic_DNA"/>
</dbReference>
<keyword evidence="5" id="KW-0418">Kinase</keyword>
<dbReference type="Pfam" id="PF02518">
    <property type="entry name" value="HATPase_c"/>
    <property type="match status" value="1"/>
</dbReference>
<dbReference type="InterPro" id="IPR036890">
    <property type="entry name" value="HATPase_C_sf"/>
</dbReference>
<dbReference type="InterPro" id="IPR001789">
    <property type="entry name" value="Sig_transdc_resp-reg_receiver"/>
</dbReference>
<dbReference type="InterPro" id="IPR005467">
    <property type="entry name" value="His_kinase_dom"/>
</dbReference>
<dbReference type="Pfam" id="PF08448">
    <property type="entry name" value="PAS_4"/>
    <property type="match status" value="2"/>
</dbReference>
<dbReference type="InterPro" id="IPR001610">
    <property type="entry name" value="PAC"/>
</dbReference>
<dbReference type="PRINTS" id="PR00344">
    <property type="entry name" value="BCTRLSENSOR"/>
</dbReference>
<feature type="domain" description="PAC" evidence="11">
    <location>
        <begin position="378"/>
        <end position="432"/>
    </location>
</feature>
<proteinExistence type="predicted"/>
<dbReference type="InterPro" id="IPR000014">
    <property type="entry name" value="PAS"/>
</dbReference>
<dbReference type="SUPFAM" id="SSF55785">
    <property type="entry name" value="PYP-like sensor domain (PAS domain)"/>
    <property type="match status" value="6"/>
</dbReference>
<dbReference type="CDD" id="cd17546">
    <property type="entry name" value="REC_hyHK_CKI1_RcsC-like"/>
    <property type="match status" value="1"/>
</dbReference>
<accession>A0ABT3GZV3</accession>
<dbReference type="Pfam" id="PF08447">
    <property type="entry name" value="PAS_3"/>
    <property type="match status" value="2"/>
</dbReference>
<dbReference type="EC" id="2.7.13.3" evidence="2"/>
<dbReference type="CDD" id="cd00130">
    <property type="entry name" value="PAS"/>
    <property type="match status" value="3"/>
</dbReference>
<organism evidence="12 13">
    <name type="scientific">Pararhodobacter zhoushanensis</name>
    <dbReference type="NCBI Taxonomy" id="2479545"/>
    <lineage>
        <taxon>Bacteria</taxon>
        <taxon>Pseudomonadati</taxon>
        <taxon>Pseudomonadota</taxon>
        <taxon>Alphaproteobacteria</taxon>
        <taxon>Rhodobacterales</taxon>
        <taxon>Paracoccaceae</taxon>
        <taxon>Pararhodobacter</taxon>
    </lineage>
</organism>
<dbReference type="SMART" id="SM00387">
    <property type="entry name" value="HATPase_c"/>
    <property type="match status" value="1"/>
</dbReference>
<evidence type="ECO:0000256" key="4">
    <source>
        <dbReference type="ARBA" id="ARBA00022679"/>
    </source>
</evidence>
<evidence type="ECO:0000259" key="9">
    <source>
        <dbReference type="PROSITE" id="PS50110"/>
    </source>
</evidence>
<dbReference type="InterPro" id="IPR000700">
    <property type="entry name" value="PAS-assoc_C"/>
</dbReference>
<feature type="domain" description="Response regulatory" evidence="9">
    <location>
        <begin position="1224"/>
        <end position="1343"/>
    </location>
</feature>
<dbReference type="PROSITE" id="PS50110">
    <property type="entry name" value="RESPONSE_REGULATORY"/>
    <property type="match status" value="1"/>
</dbReference>
<evidence type="ECO:0000256" key="2">
    <source>
        <dbReference type="ARBA" id="ARBA00012438"/>
    </source>
</evidence>